<reference evidence="1 2" key="1">
    <citation type="journal article" date="2015" name="Int. J. Syst. Evol. Microbiol.">
        <title>Novibacillus thermophilus gen. nov., sp. nov., a Gram-staining-negative and moderately thermophilic member of the family Thermoactinomycetaceae.</title>
        <authorList>
            <person name="Yang G."/>
            <person name="Chen J."/>
            <person name="Zhou S."/>
        </authorList>
    </citation>
    <scope>NUCLEOTIDE SEQUENCE [LARGE SCALE GENOMIC DNA]</scope>
    <source>
        <strain evidence="1 2">SG-1</strain>
    </source>
</reference>
<organism evidence="1 2">
    <name type="scientific">Novibacillus thermophilus</name>
    <dbReference type="NCBI Taxonomy" id="1471761"/>
    <lineage>
        <taxon>Bacteria</taxon>
        <taxon>Bacillati</taxon>
        <taxon>Bacillota</taxon>
        <taxon>Bacilli</taxon>
        <taxon>Bacillales</taxon>
        <taxon>Thermoactinomycetaceae</taxon>
        <taxon>Novibacillus</taxon>
    </lineage>
</organism>
<accession>A0A1U9K7K5</accession>
<proteinExistence type="predicted"/>
<dbReference type="Proteomes" id="UP000188603">
    <property type="component" value="Chromosome"/>
</dbReference>
<sequence length="86" mass="9911">MALMKRVMLKDNPVQLTAEKQMIVNGRDVRSPIHKVQSIEGALSLLHLNDDQYLLVMKDIPYAVLIESKRELEEKPLKAYFTDEEA</sequence>
<keyword evidence="2" id="KW-1185">Reference proteome</keyword>
<gene>
    <name evidence="1" type="ORF">B0W44_09785</name>
</gene>
<dbReference type="STRING" id="1471761.B0W44_09785"/>
<evidence type="ECO:0000313" key="1">
    <source>
        <dbReference type="EMBL" id="AQS56018.1"/>
    </source>
</evidence>
<dbReference type="AlphaFoldDB" id="A0A1U9K7K5"/>
<evidence type="ECO:0000313" key="2">
    <source>
        <dbReference type="Proteomes" id="UP000188603"/>
    </source>
</evidence>
<dbReference type="EMBL" id="CP019699">
    <property type="protein sequence ID" value="AQS56018.1"/>
    <property type="molecule type" value="Genomic_DNA"/>
</dbReference>
<dbReference type="KEGG" id="ntr:B0W44_09785"/>
<protein>
    <submittedName>
        <fullName evidence="1">Uncharacterized protein</fullName>
    </submittedName>
</protein>
<name>A0A1U9K7K5_9BACL</name>